<comment type="caution">
    <text evidence="1">The sequence shown here is derived from an EMBL/GenBank/DDBJ whole genome shotgun (WGS) entry which is preliminary data.</text>
</comment>
<accession>A0ACC3DQ85</accession>
<name>A0ACC3DQ85_9PEZI</name>
<proteinExistence type="predicted"/>
<evidence type="ECO:0000313" key="1">
    <source>
        <dbReference type="EMBL" id="KAK3078701.1"/>
    </source>
</evidence>
<feature type="non-terminal residue" evidence="1">
    <location>
        <position position="179"/>
    </location>
</feature>
<sequence>MAWSTLLLWFFSAYASITLLLFGLAHALYPQPPIRSSGTQKPLKIRTVLDVFPHISSSQAGRVKLASTLEYYARMLVSVFCLFLCAFYGTCASLFNRAIGQQGLSQWTTARCFKYTMGYLAGVWFDIVEGEEHLSTRPMVLIGNHQTELDVLMLGAIFPKYTSVTAKSSLKWVPFLGWF</sequence>
<organism evidence="1 2">
    <name type="scientific">Coniosporium uncinatum</name>
    <dbReference type="NCBI Taxonomy" id="93489"/>
    <lineage>
        <taxon>Eukaryota</taxon>
        <taxon>Fungi</taxon>
        <taxon>Dikarya</taxon>
        <taxon>Ascomycota</taxon>
        <taxon>Pezizomycotina</taxon>
        <taxon>Dothideomycetes</taxon>
        <taxon>Dothideomycetes incertae sedis</taxon>
        <taxon>Coniosporium</taxon>
    </lineage>
</organism>
<gene>
    <name evidence="1" type="ORF">LTS18_006843</name>
</gene>
<dbReference type="Proteomes" id="UP001186974">
    <property type="component" value="Unassembled WGS sequence"/>
</dbReference>
<keyword evidence="2" id="KW-1185">Reference proteome</keyword>
<evidence type="ECO:0000313" key="2">
    <source>
        <dbReference type="Proteomes" id="UP001186974"/>
    </source>
</evidence>
<reference evidence="1" key="1">
    <citation type="submission" date="2024-09" db="EMBL/GenBank/DDBJ databases">
        <title>Black Yeasts Isolated from many extreme environments.</title>
        <authorList>
            <person name="Coleine C."/>
            <person name="Stajich J.E."/>
            <person name="Selbmann L."/>
        </authorList>
    </citation>
    <scope>NUCLEOTIDE SEQUENCE</scope>
    <source>
        <strain evidence="1">CCFEE 5737</strain>
    </source>
</reference>
<dbReference type="EMBL" id="JAWDJW010001680">
    <property type="protein sequence ID" value="KAK3078701.1"/>
    <property type="molecule type" value="Genomic_DNA"/>
</dbReference>
<protein>
    <submittedName>
        <fullName evidence="1">Uncharacterized protein</fullName>
    </submittedName>
</protein>